<reference evidence="1 2" key="1">
    <citation type="journal article" date="2019" name="Nat. Ecol. Evol.">
        <title>Megaphylogeny resolves global patterns of mushroom evolution.</title>
        <authorList>
            <person name="Varga T."/>
            <person name="Krizsan K."/>
            <person name="Foldi C."/>
            <person name="Dima B."/>
            <person name="Sanchez-Garcia M."/>
            <person name="Sanchez-Ramirez S."/>
            <person name="Szollosi G.J."/>
            <person name="Szarkandi J.G."/>
            <person name="Papp V."/>
            <person name="Albert L."/>
            <person name="Andreopoulos W."/>
            <person name="Angelini C."/>
            <person name="Antonin V."/>
            <person name="Barry K.W."/>
            <person name="Bougher N.L."/>
            <person name="Buchanan P."/>
            <person name="Buyck B."/>
            <person name="Bense V."/>
            <person name="Catcheside P."/>
            <person name="Chovatia M."/>
            <person name="Cooper J."/>
            <person name="Damon W."/>
            <person name="Desjardin D."/>
            <person name="Finy P."/>
            <person name="Geml J."/>
            <person name="Haridas S."/>
            <person name="Hughes K."/>
            <person name="Justo A."/>
            <person name="Karasinski D."/>
            <person name="Kautmanova I."/>
            <person name="Kiss B."/>
            <person name="Kocsube S."/>
            <person name="Kotiranta H."/>
            <person name="LaButti K.M."/>
            <person name="Lechner B.E."/>
            <person name="Liimatainen K."/>
            <person name="Lipzen A."/>
            <person name="Lukacs Z."/>
            <person name="Mihaltcheva S."/>
            <person name="Morgado L.N."/>
            <person name="Niskanen T."/>
            <person name="Noordeloos M.E."/>
            <person name="Ohm R.A."/>
            <person name="Ortiz-Santana B."/>
            <person name="Ovrebo C."/>
            <person name="Racz N."/>
            <person name="Riley R."/>
            <person name="Savchenko A."/>
            <person name="Shiryaev A."/>
            <person name="Soop K."/>
            <person name="Spirin V."/>
            <person name="Szebenyi C."/>
            <person name="Tomsovsky M."/>
            <person name="Tulloss R.E."/>
            <person name="Uehling J."/>
            <person name="Grigoriev I.V."/>
            <person name="Vagvolgyi C."/>
            <person name="Papp T."/>
            <person name="Martin F.M."/>
            <person name="Miettinen O."/>
            <person name="Hibbett D.S."/>
            <person name="Nagy L.G."/>
        </authorList>
    </citation>
    <scope>NUCLEOTIDE SEQUENCE [LARGE SCALE GENOMIC DNA]</scope>
    <source>
        <strain evidence="1 2">NL-1719</strain>
    </source>
</reference>
<protein>
    <submittedName>
        <fullName evidence="1">Uncharacterized protein</fullName>
    </submittedName>
</protein>
<evidence type="ECO:0000313" key="2">
    <source>
        <dbReference type="Proteomes" id="UP000308600"/>
    </source>
</evidence>
<sequence length="410" mass="45988">MQESSIPNLNVVDFPNELWLKIISHLHATGLYTLGSTSRRFNQLISYSFWRNRQITTLENGSETGVSLKLDLTIDVHHREIPIPKATGRTTATISDMDLLLIMLEPPTVYDLGCDFQVGGTGDSPCPKTKVLELLCGDYDRLCRFISRVPSPGLDKVVIRLEEADESVRRETPEETWVCWAESLNQLFNSCIEKGCTDFQVRKGNTPRFTWGDIGIRHFRLAKGADAEGMVLIRKLSRVVFSEDVTVVGTGWRVYSTWKGKNWIPAPSLALVEGLEEKNQDGSGVVGRIEPKLTRLGIYTSLLVIPPFSNWTYQLIATSPSLTTLTLSKIQNLDSDLWKIVLTWLLEALKFHDVLKTLTFDNCFGLDLDPLLSFISGFEGTLENLRLTGSYPLSITLLLGRFRGMCLVGL</sequence>
<name>A0ACD3AMJ1_9AGAR</name>
<evidence type="ECO:0000313" key="1">
    <source>
        <dbReference type="EMBL" id="TFK66915.1"/>
    </source>
</evidence>
<dbReference type="EMBL" id="ML208390">
    <property type="protein sequence ID" value="TFK66915.1"/>
    <property type="molecule type" value="Genomic_DNA"/>
</dbReference>
<accession>A0ACD3AMJ1</accession>
<keyword evidence="2" id="KW-1185">Reference proteome</keyword>
<gene>
    <name evidence="1" type="ORF">BDN72DRAFT_843611</name>
</gene>
<organism evidence="1 2">
    <name type="scientific">Pluteus cervinus</name>
    <dbReference type="NCBI Taxonomy" id="181527"/>
    <lineage>
        <taxon>Eukaryota</taxon>
        <taxon>Fungi</taxon>
        <taxon>Dikarya</taxon>
        <taxon>Basidiomycota</taxon>
        <taxon>Agaricomycotina</taxon>
        <taxon>Agaricomycetes</taxon>
        <taxon>Agaricomycetidae</taxon>
        <taxon>Agaricales</taxon>
        <taxon>Pluteineae</taxon>
        <taxon>Pluteaceae</taxon>
        <taxon>Pluteus</taxon>
    </lineage>
</organism>
<proteinExistence type="predicted"/>
<dbReference type="Proteomes" id="UP000308600">
    <property type="component" value="Unassembled WGS sequence"/>
</dbReference>